<evidence type="ECO:0000256" key="9">
    <source>
        <dbReference type="ARBA" id="ARBA00023012"/>
    </source>
</evidence>
<dbReference type="Gene3D" id="1.10.287.130">
    <property type="match status" value="1"/>
</dbReference>
<evidence type="ECO:0000256" key="7">
    <source>
        <dbReference type="ARBA" id="ARBA00022777"/>
    </source>
</evidence>
<evidence type="ECO:0000256" key="5">
    <source>
        <dbReference type="ARBA" id="ARBA00022679"/>
    </source>
</evidence>
<evidence type="ECO:0000313" key="12">
    <source>
        <dbReference type="Proteomes" id="UP000093501"/>
    </source>
</evidence>
<dbReference type="Gene3D" id="6.10.340.10">
    <property type="match status" value="1"/>
</dbReference>
<comment type="caution">
    <text evidence="11">The sequence shown here is derived from an EMBL/GenBank/DDBJ whole genome shotgun (WGS) entry which is preliminary data.</text>
</comment>
<dbReference type="GO" id="GO:0000155">
    <property type="term" value="F:phosphorelay sensor kinase activity"/>
    <property type="evidence" value="ECO:0007669"/>
    <property type="project" value="InterPro"/>
</dbReference>
<dbReference type="RefSeq" id="WP_068751681.1">
    <property type="nucleotide sequence ID" value="NZ_LR214441.1"/>
</dbReference>
<proteinExistence type="predicted"/>
<dbReference type="InterPro" id="IPR050428">
    <property type="entry name" value="TCS_sensor_his_kinase"/>
</dbReference>
<keyword evidence="4" id="KW-0597">Phosphoprotein</keyword>
<dbReference type="InterPro" id="IPR004358">
    <property type="entry name" value="Sig_transdc_His_kin-like_C"/>
</dbReference>
<reference evidence="12" key="1">
    <citation type="submission" date="2016-07" db="EMBL/GenBank/DDBJ databases">
        <authorList>
            <person name="Florea S."/>
            <person name="Webb J.S."/>
            <person name="Jaromczyk J."/>
            <person name="Schardl C.L."/>
        </authorList>
    </citation>
    <scope>NUCLEOTIDE SEQUENCE [LARGE SCALE GENOMIC DNA]</scope>
    <source>
        <strain evidence="12">IPBSL-7</strain>
    </source>
</reference>
<dbReference type="InterPro" id="IPR036890">
    <property type="entry name" value="HATPase_C_sf"/>
</dbReference>
<dbReference type="PROSITE" id="PS50109">
    <property type="entry name" value="HIS_KIN"/>
    <property type="match status" value="1"/>
</dbReference>
<dbReference type="EC" id="2.7.13.3" evidence="3"/>
<keyword evidence="12" id="KW-1185">Reference proteome</keyword>
<keyword evidence="8" id="KW-1133">Transmembrane helix</keyword>
<dbReference type="Gene3D" id="3.30.565.10">
    <property type="entry name" value="Histidine kinase-like ATPase, C-terminal domain"/>
    <property type="match status" value="1"/>
</dbReference>
<evidence type="ECO:0000256" key="3">
    <source>
        <dbReference type="ARBA" id="ARBA00012438"/>
    </source>
</evidence>
<dbReference type="SMART" id="SM00304">
    <property type="entry name" value="HAMP"/>
    <property type="match status" value="1"/>
</dbReference>
<evidence type="ECO:0000256" key="8">
    <source>
        <dbReference type="ARBA" id="ARBA00022989"/>
    </source>
</evidence>
<dbReference type="Proteomes" id="UP000093501">
    <property type="component" value="Unassembled WGS sequence"/>
</dbReference>
<dbReference type="InterPro" id="IPR036097">
    <property type="entry name" value="HisK_dim/P_sf"/>
</dbReference>
<dbReference type="GO" id="GO:0005886">
    <property type="term" value="C:plasma membrane"/>
    <property type="evidence" value="ECO:0007669"/>
    <property type="project" value="UniProtKB-SubCell"/>
</dbReference>
<sequence>MTRAQRRGSLAAQLQPRLVLTVAVMAILVVITTLVALRTILYNQLDAELDAAQVRQSRSSIHDDGPPGLETPGMRVGTAIAVRLIDGRAVGGVVGDGSTNASMTIEAWSALTSVPVDGGKYTVDVPGLGTYRVEARESSLGTVAVGLPVADIRRTLLWLAAFAGALGVFAVAATAFVTRAVLDRATKPLVALTDTADEVSRLELERGSVAVPRVETGPLPQHSEVTRLSTAFNDMLGRVEGALQARELSEAKLRRFVADASHELRNPLAAIRGYAELGQRSPEGTAHALGRIGAESERMTKLVNDLLLLARLDADARVEPRPVDAVEVVLNAVSDAQAASRDHRWLLDVPEDPVEVLADADQLHQVMVNLLANARTHTPPGTSVTATVERRGASAQRGGGVAIIRVLDDGPGIAPEVLPRVFERFARADDARAHSAAQSTGLGLAIVRAVVESFGGSASVESRPGLTVFTVVLPLAHRDEGGPQ</sequence>
<dbReference type="PANTHER" id="PTHR45436">
    <property type="entry name" value="SENSOR HISTIDINE KINASE YKOH"/>
    <property type="match status" value="1"/>
</dbReference>
<comment type="catalytic activity">
    <reaction evidence="1">
        <text>ATP + protein L-histidine = ADP + protein N-phospho-L-histidine.</text>
        <dbReference type="EC" id="2.7.13.3"/>
    </reaction>
</comment>
<dbReference type="CDD" id="cd00082">
    <property type="entry name" value="HisKA"/>
    <property type="match status" value="1"/>
</dbReference>
<dbReference type="InterPro" id="IPR003660">
    <property type="entry name" value="HAMP_dom"/>
</dbReference>
<protein>
    <recommendedName>
        <fullName evidence="3">histidine kinase</fullName>
        <ecNumber evidence="3">2.7.13.3</ecNumber>
    </recommendedName>
</protein>
<dbReference type="PANTHER" id="PTHR45436:SF5">
    <property type="entry name" value="SENSOR HISTIDINE KINASE TRCS"/>
    <property type="match status" value="1"/>
</dbReference>
<dbReference type="EMBL" id="MBQD01000021">
    <property type="protein sequence ID" value="OCL33924.1"/>
    <property type="molecule type" value="Genomic_DNA"/>
</dbReference>
<dbReference type="SMART" id="SM00388">
    <property type="entry name" value="HisKA"/>
    <property type="match status" value="1"/>
</dbReference>
<dbReference type="SMART" id="SM00387">
    <property type="entry name" value="HATPase_c"/>
    <property type="match status" value="1"/>
</dbReference>
<dbReference type="SUPFAM" id="SSF55874">
    <property type="entry name" value="ATPase domain of HSP90 chaperone/DNA topoisomerase II/histidine kinase"/>
    <property type="match status" value="1"/>
</dbReference>
<dbReference type="InterPro" id="IPR005467">
    <property type="entry name" value="His_kinase_dom"/>
</dbReference>
<dbReference type="Pfam" id="PF02518">
    <property type="entry name" value="HATPase_c"/>
    <property type="match status" value="1"/>
</dbReference>
<comment type="subcellular location">
    <subcellularLocation>
        <location evidence="2">Cell membrane</location>
    </subcellularLocation>
</comment>
<dbReference type="SUPFAM" id="SSF47384">
    <property type="entry name" value="Homodimeric domain of signal transducing histidine kinase"/>
    <property type="match status" value="1"/>
</dbReference>
<evidence type="ECO:0000313" key="11">
    <source>
        <dbReference type="EMBL" id="OCL33924.1"/>
    </source>
</evidence>
<name>A0A1C0AM67_9ACTN</name>
<gene>
    <name evidence="11" type="ORF">BCR15_04650</name>
</gene>
<dbReference type="FunFam" id="1.10.287.130:FF:000001">
    <property type="entry name" value="Two-component sensor histidine kinase"/>
    <property type="match status" value="1"/>
</dbReference>
<dbReference type="PRINTS" id="PR00344">
    <property type="entry name" value="BCTRLSENSOR"/>
</dbReference>
<keyword evidence="6" id="KW-0812">Transmembrane</keyword>
<keyword evidence="9" id="KW-0902">Two-component regulatory system</keyword>
<dbReference type="InterPro" id="IPR003661">
    <property type="entry name" value="HisK_dim/P_dom"/>
</dbReference>
<organism evidence="11 12">
    <name type="scientific">Tessaracoccus lapidicaptus</name>
    <dbReference type="NCBI Taxonomy" id="1427523"/>
    <lineage>
        <taxon>Bacteria</taxon>
        <taxon>Bacillati</taxon>
        <taxon>Actinomycetota</taxon>
        <taxon>Actinomycetes</taxon>
        <taxon>Propionibacteriales</taxon>
        <taxon>Propionibacteriaceae</taxon>
        <taxon>Tessaracoccus</taxon>
    </lineage>
</organism>
<keyword evidence="5" id="KW-0808">Transferase</keyword>
<evidence type="ECO:0000256" key="6">
    <source>
        <dbReference type="ARBA" id="ARBA00022692"/>
    </source>
</evidence>
<dbReference type="AlphaFoldDB" id="A0A1C0AM67"/>
<accession>A0A1C0AM67</accession>
<dbReference type="PROSITE" id="PS50885">
    <property type="entry name" value="HAMP"/>
    <property type="match status" value="1"/>
</dbReference>
<evidence type="ECO:0000256" key="1">
    <source>
        <dbReference type="ARBA" id="ARBA00000085"/>
    </source>
</evidence>
<dbReference type="InterPro" id="IPR003594">
    <property type="entry name" value="HATPase_dom"/>
</dbReference>
<keyword evidence="10" id="KW-0472">Membrane</keyword>
<dbReference type="CDD" id="cd00075">
    <property type="entry name" value="HATPase"/>
    <property type="match status" value="1"/>
</dbReference>
<evidence type="ECO:0000256" key="10">
    <source>
        <dbReference type="ARBA" id="ARBA00023136"/>
    </source>
</evidence>
<evidence type="ECO:0000256" key="2">
    <source>
        <dbReference type="ARBA" id="ARBA00004236"/>
    </source>
</evidence>
<dbReference type="Pfam" id="PF00512">
    <property type="entry name" value="HisKA"/>
    <property type="match status" value="1"/>
</dbReference>
<evidence type="ECO:0000256" key="4">
    <source>
        <dbReference type="ARBA" id="ARBA00022553"/>
    </source>
</evidence>
<keyword evidence="7" id="KW-0418">Kinase</keyword>